<evidence type="ECO:0000256" key="3">
    <source>
        <dbReference type="ARBA" id="ARBA00022807"/>
    </source>
</evidence>
<feature type="active site" evidence="5">
    <location>
        <position position="68"/>
    </location>
</feature>
<keyword evidence="3 4" id="KW-0788">Thiol protease</keyword>
<gene>
    <name evidence="6" type="ORF">HMPREF9013_0612</name>
</gene>
<dbReference type="GO" id="GO:0006508">
    <property type="term" value="P:proteolysis"/>
    <property type="evidence" value="ECO:0007669"/>
    <property type="project" value="UniProtKB-KW"/>
</dbReference>
<reference evidence="7" key="1">
    <citation type="submission" date="2009-12" db="EMBL/GenBank/DDBJ databases">
        <title>Sequence of Clostridiales genomosp. BVAB3 str. UPII9-5.</title>
        <authorList>
            <person name="Madupu R."/>
            <person name="Durkin A.S."/>
            <person name="Torralba M."/>
            <person name="Methe B."/>
            <person name="Sutton G.G."/>
            <person name="Strausberg R.L."/>
            <person name="Nelson K.E."/>
        </authorList>
    </citation>
    <scope>NUCLEOTIDE SEQUENCE [LARGE SCALE GENOMIC DNA]</scope>
    <source>
        <strain evidence="7">W1219</strain>
    </source>
</reference>
<proteinExistence type="inferred from homology"/>
<accession>D2MNS9</accession>
<comment type="caution">
    <text evidence="6">The sequence shown here is derived from an EMBL/GenBank/DDBJ whole genome shotgun (WGS) entry which is preliminary data.</text>
</comment>
<dbReference type="InterPro" id="IPR004134">
    <property type="entry name" value="Peptidase_C1B"/>
</dbReference>
<dbReference type="GO" id="GO:0070005">
    <property type="term" value="F:cysteine-type aminopeptidase activity"/>
    <property type="evidence" value="ECO:0007669"/>
    <property type="project" value="InterPro"/>
</dbReference>
<dbReference type="CDD" id="cd00585">
    <property type="entry name" value="Peptidase_C1B"/>
    <property type="match status" value="1"/>
</dbReference>
<keyword evidence="7" id="KW-1185">Reference proteome</keyword>
<dbReference type="PANTHER" id="PTHR10363:SF2">
    <property type="entry name" value="BLEOMYCIN HYDROLASE"/>
    <property type="match status" value="1"/>
</dbReference>
<dbReference type="EMBL" id="ADFR01000007">
    <property type="protein sequence ID" value="EFC05698.1"/>
    <property type="molecule type" value="Genomic_DNA"/>
</dbReference>
<dbReference type="Gene3D" id="3.90.70.10">
    <property type="entry name" value="Cysteine proteinases"/>
    <property type="match status" value="1"/>
</dbReference>
<feature type="active site" evidence="5">
    <location>
        <position position="355"/>
    </location>
</feature>
<dbReference type="GO" id="GO:0009636">
    <property type="term" value="P:response to toxic substance"/>
    <property type="evidence" value="ECO:0007669"/>
    <property type="project" value="TreeGrafter"/>
</dbReference>
<dbReference type="eggNOG" id="COG3579">
    <property type="taxonomic scope" value="Bacteria"/>
</dbReference>
<sequence>MKIELKEIEKLEKKYVKNEKLTVLRHALSTHPLNDVVHNEMADRDNQNIFSLDLETMPVTNQLQSGRCWIFSALNVLREVAAKKYNVEELEFSQNYVAFYDKLEKANWFMTCAIQEIGGGLDSEKMRFLLKEVVGDGGQWNMLVSLIRKYGIVIKSAMPETYQSSHTNSNVLLNRRLRRFVLDIQGKKEAEIVKLHKEALEEIYGLLASCFGVPPKSFTWEYRDKDKNFHRLDHLDPVKFYEDLGVALEEYIYVINGPTADKKFYQTYSVDLLGNVVDGEAICMLNLPMDELKSAVISQMKEGMPTWFGCDCSQFANRTTGAWDDQQYAYASSFDMKLEMSKAELLDSHESMMNHAMVLTGVNLVNDQPTRWKIENSWGDKIAHKGYFIASDTWFDQYVYVAAVHKKHLSKKASKALKKSSKVLKPWDPFGTLAIMK</sequence>
<dbReference type="PIRSF" id="PIRSF005700">
    <property type="entry name" value="PepC"/>
    <property type="match status" value="1"/>
</dbReference>
<dbReference type="PROSITE" id="PS00639">
    <property type="entry name" value="THIOL_PROTEASE_HIS"/>
    <property type="match status" value="1"/>
</dbReference>
<dbReference type="Pfam" id="PF03051">
    <property type="entry name" value="Peptidase_C1_2"/>
    <property type="match status" value="1"/>
</dbReference>
<dbReference type="PROSITE" id="PS00139">
    <property type="entry name" value="THIOL_PROTEASE_CYS"/>
    <property type="match status" value="1"/>
</dbReference>
<dbReference type="InterPro" id="IPR038765">
    <property type="entry name" value="Papain-like_cys_pep_sf"/>
</dbReference>
<dbReference type="Proteomes" id="UP000005017">
    <property type="component" value="Unassembled WGS sequence"/>
</dbReference>
<comment type="similarity">
    <text evidence="4">Belongs to the peptidase C1 family.</text>
</comment>
<dbReference type="SUPFAM" id="SSF54001">
    <property type="entry name" value="Cysteine proteinases"/>
    <property type="match status" value="1"/>
</dbReference>
<dbReference type="RefSeq" id="WP_006627030.1">
    <property type="nucleotide sequence ID" value="NZ_ADFR01000007.1"/>
</dbReference>
<organism evidence="6 7">
    <name type="scientific">Bulleidia extructa W1219</name>
    <dbReference type="NCBI Taxonomy" id="679192"/>
    <lineage>
        <taxon>Bacteria</taxon>
        <taxon>Bacillati</taxon>
        <taxon>Bacillota</taxon>
        <taxon>Erysipelotrichia</taxon>
        <taxon>Erysipelotrichales</taxon>
        <taxon>Erysipelotrichaceae</taxon>
        <taxon>Bulleidia</taxon>
    </lineage>
</organism>
<dbReference type="AlphaFoldDB" id="D2MNS9"/>
<dbReference type="GO" id="GO:0005737">
    <property type="term" value="C:cytoplasm"/>
    <property type="evidence" value="ECO:0007669"/>
    <property type="project" value="TreeGrafter"/>
</dbReference>
<keyword evidence="2 4" id="KW-0378">Hydrolase</keyword>
<keyword evidence="1 4" id="KW-0645">Protease</keyword>
<evidence type="ECO:0000313" key="7">
    <source>
        <dbReference type="Proteomes" id="UP000005017"/>
    </source>
</evidence>
<name>D2MNS9_9FIRM</name>
<dbReference type="OrthoDB" id="1111399at2"/>
<protein>
    <recommendedName>
        <fullName evidence="4">Aminopeptidase</fullName>
    </recommendedName>
</protein>
<evidence type="ECO:0000313" key="6">
    <source>
        <dbReference type="EMBL" id="EFC05698.1"/>
    </source>
</evidence>
<dbReference type="GO" id="GO:0043418">
    <property type="term" value="P:homocysteine catabolic process"/>
    <property type="evidence" value="ECO:0007669"/>
    <property type="project" value="TreeGrafter"/>
</dbReference>
<dbReference type="STRING" id="679192.HMPREF9013_0612"/>
<evidence type="ECO:0000256" key="2">
    <source>
        <dbReference type="ARBA" id="ARBA00022801"/>
    </source>
</evidence>
<dbReference type="InterPro" id="IPR000169">
    <property type="entry name" value="Pept_cys_AS"/>
</dbReference>
<dbReference type="PANTHER" id="PTHR10363">
    <property type="entry name" value="BLEOMYCIN HYDROLASE"/>
    <property type="match status" value="1"/>
</dbReference>
<feature type="active site" evidence="5">
    <location>
        <position position="376"/>
    </location>
</feature>
<keyword evidence="4" id="KW-0031">Aminopeptidase</keyword>
<evidence type="ECO:0000256" key="4">
    <source>
        <dbReference type="PIRNR" id="PIRNR005700"/>
    </source>
</evidence>
<dbReference type="MEROPS" id="C01.086"/>
<evidence type="ECO:0000256" key="5">
    <source>
        <dbReference type="PIRSR" id="PIRSR005700-1"/>
    </source>
</evidence>
<dbReference type="InterPro" id="IPR025660">
    <property type="entry name" value="Pept_his_AS"/>
</dbReference>
<evidence type="ECO:0000256" key="1">
    <source>
        <dbReference type="ARBA" id="ARBA00022670"/>
    </source>
</evidence>